<dbReference type="SUPFAM" id="SSF52777">
    <property type="entry name" value="CoA-dependent acyltransferases"/>
    <property type="match status" value="2"/>
</dbReference>
<reference evidence="7 8" key="1">
    <citation type="submission" date="2017-06" db="EMBL/GenBank/DDBJ databases">
        <title>Evolution towards high GC content and high-temperature stress adaptation in endophytic Pseudomonas oryzihabitans impacted its plant-growth promoting traits.</title>
        <authorList>
            <person name="Nascimento F.X."/>
        </authorList>
    </citation>
    <scope>NUCLEOTIDE SEQUENCE [LARGE SCALE GENOMIC DNA]</scope>
    <source>
        <strain evidence="7 8">MS8</strain>
    </source>
</reference>
<dbReference type="SUPFAM" id="SSF47336">
    <property type="entry name" value="ACP-like"/>
    <property type="match status" value="2"/>
</dbReference>
<dbReference type="Gene3D" id="3.30.559.10">
    <property type="entry name" value="Chloramphenicol acetyltransferase-like domain"/>
    <property type="match status" value="1"/>
</dbReference>
<evidence type="ECO:0000256" key="5">
    <source>
        <dbReference type="SAM" id="MobiDB-lite"/>
    </source>
</evidence>
<feature type="domain" description="Carrier" evidence="6">
    <location>
        <begin position="592"/>
        <end position="667"/>
    </location>
</feature>
<dbReference type="GO" id="GO:0044550">
    <property type="term" value="P:secondary metabolite biosynthetic process"/>
    <property type="evidence" value="ECO:0007669"/>
    <property type="project" value="TreeGrafter"/>
</dbReference>
<comment type="similarity">
    <text evidence="2">Belongs to the ATP-dependent AMP-binding enzyme family.</text>
</comment>
<dbReference type="Gene3D" id="1.10.1200.10">
    <property type="entry name" value="ACP-like"/>
    <property type="match status" value="2"/>
</dbReference>
<dbReference type="GO" id="GO:0003824">
    <property type="term" value="F:catalytic activity"/>
    <property type="evidence" value="ECO:0007669"/>
    <property type="project" value="InterPro"/>
</dbReference>
<gene>
    <name evidence="7" type="ORF">CE139_18760</name>
</gene>
<dbReference type="CDD" id="cd05931">
    <property type="entry name" value="FAAL"/>
    <property type="match status" value="1"/>
</dbReference>
<proteinExistence type="inferred from homology"/>
<dbReference type="Pfam" id="PF00668">
    <property type="entry name" value="Condensation"/>
    <property type="match status" value="1"/>
</dbReference>
<dbReference type="NCBIfam" id="TIGR01733">
    <property type="entry name" value="AA-adenyl-dom"/>
    <property type="match status" value="1"/>
</dbReference>
<dbReference type="Gene3D" id="3.40.50.980">
    <property type="match status" value="2"/>
</dbReference>
<keyword evidence="3" id="KW-0596">Phosphopantetheine</keyword>
<dbReference type="Gene3D" id="3.30.559.30">
    <property type="entry name" value="Nonribosomal peptide synthetase, condensation domain"/>
    <property type="match status" value="1"/>
</dbReference>
<dbReference type="InterPro" id="IPR009081">
    <property type="entry name" value="PP-bd_ACP"/>
</dbReference>
<dbReference type="PROSITE" id="PS00455">
    <property type="entry name" value="AMP_BINDING"/>
    <property type="match status" value="1"/>
</dbReference>
<dbReference type="InterPro" id="IPR042099">
    <property type="entry name" value="ANL_N_sf"/>
</dbReference>
<dbReference type="GO" id="GO:0043041">
    <property type="term" value="P:amino acid activation for nonribosomal peptide biosynthetic process"/>
    <property type="evidence" value="ECO:0007669"/>
    <property type="project" value="TreeGrafter"/>
</dbReference>
<name>A0A2Z5AEQ8_9PSED</name>
<dbReference type="Pfam" id="PF00501">
    <property type="entry name" value="AMP-binding"/>
    <property type="match status" value="2"/>
</dbReference>
<protein>
    <recommendedName>
        <fullName evidence="6">Carrier domain-containing protein</fullName>
    </recommendedName>
</protein>
<dbReference type="FunFam" id="3.40.50.980:FF:000001">
    <property type="entry name" value="Non-ribosomal peptide synthetase"/>
    <property type="match status" value="1"/>
</dbReference>
<dbReference type="GO" id="GO:0008610">
    <property type="term" value="P:lipid biosynthetic process"/>
    <property type="evidence" value="ECO:0007669"/>
    <property type="project" value="InterPro"/>
</dbReference>
<evidence type="ECO:0000256" key="1">
    <source>
        <dbReference type="ARBA" id="ARBA00001957"/>
    </source>
</evidence>
<dbReference type="InterPro" id="IPR001242">
    <property type="entry name" value="Condensation_dom"/>
</dbReference>
<dbReference type="CDD" id="cd19531">
    <property type="entry name" value="LCL_NRPS-like"/>
    <property type="match status" value="1"/>
</dbReference>
<organism evidence="7 8">
    <name type="scientific">Pseudomonas oryzihabitans</name>
    <dbReference type="NCBI Taxonomy" id="47885"/>
    <lineage>
        <taxon>Bacteria</taxon>
        <taxon>Pseudomonadati</taxon>
        <taxon>Pseudomonadota</taxon>
        <taxon>Gammaproteobacteria</taxon>
        <taxon>Pseudomonadales</taxon>
        <taxon>Pseudomonadaceae</taxon>
        <taxon>Pseudomonas</taxon>
    </lineage>
</organism>
<dbReference type="InterPro" id="IPR020845">
    <property type="entry name" value="AMP-binding_CS"/>
</dbReference>
<evidence type="ECO:0000259" key="6">
    <source>
        <dbReference type="PROSITE" id="PS50075"/>
    </source>
</evidence>
<dbReference type="InterPro" id="IPR023213">
    <property type="entry name" value="CAT-like_dom_sf"/>
</dbReference>
<dbReference type="SUPFAM" id="SSF56801">
    <property type="entry name" value="Acetyl-CoA synthetase-like"/>
    <property type="match status" value="2"/>
</dbReference>
<dbReference type="Gene3D" id="3.30.300.30">
    <property type="match status" value="2"/>
</dbReference>
<dbReference type="PANTHER" id="PTHR45527:SF14">
    <property type="entry name" value="PLIPASTATIN SYNTHASE SUBUNIT B"/>
    <property type="match status" value="1"/>
</dbReference>
<dbReference type="InterPro" id="IPR040097">
    <property type="entry name" value="FAAL/FAAC"/>
</dbReference>
<dbReference type="PROSITE" id="PS50075">
    <property type="entry name" value="CARRIER"/>
    <property type="match status" value="2"/>
</dbReference>
<dbReference type="FunFam" id="3.40.50.12780:FF:000012">
    <property type="entry name" value="Non-ribosomal peptide synthetase"/>
    <property type="match status" value="1"/>
</dbReference>
<dbReference type="PANTHER" id="PTHR45527">
    <property type="entry name" value="NONRIBOSOMAL PEPTIDE SYNTHETASE"/>
    <property type="match status" value="1"/>
</dbReference>
<dbReference type="FunFam" id="3.40.50.12780:FF:000013">
    <property type="entry name" value="Long-chain-fatty-acid--AMP ligase FadD32"/>
    <property type="match status" value="1"/>
</dbReference>
<dbReference type="Proteomes" id="UP000250579">
    <property type="component" value="Chromosome"/>
</dbReference>
<feature type="compositionally biased region" description="Polar residues" evidence="5">
    <location>
        <begin position="1634"/>
        <end position="1647"/>
    </location>
</feature>
<dbReference type="CDD" id="cd17643">
    <property type="entry name" value="A_NRPS_Cytc1-like"/>
    <property type="match status" value="1"/>
</dbReference>
<accession>A0A2Z5AEQ8</accession>
<keyword evidence="4" id="KW-0597">Phosphoprotein</keyword>
<dbReference type="SMART" id="SM00823">
    <property type="entry name" value="PKS_PP"/>
    <property type="match status" value="2"/>
</dbReference>
<dbReference type="InterPro" id="IPR000873">
    <property type="entry name" value="AMP-dep_synth/lig_dom"/>
</dbReference>
<evidence type="ECO:0000313" key="7">
    <source>
        <dbReference type="EMBL" id="AXA67770.1"/>
    </source>
</evidence>
<evidence type="ECO:0000256" key="4">
    <source>
        <dbReference type="ARBA" id="ARBA00022553"/>
    </source>
</evidence>
<dbReference type="Gene3D" id="3.40.50.12780">
    <property type="entry name" value="N-terminal domain of ligase-like"/>
    <property type="match status" value="1"/>
</dbReference>
<dbReference type="FunFam" id="1.10.1200.10:FF:000016">
    <property type="entry name" value="Non-ribosomal peptide synthase"/>
    <property type="match status" value="1"/>
</dbReference>
<dbReference type="PROSITE" id="PS00012">
    <property type="entry name" value="PHOSPHOPANTETHEINE"/>
    <property type="match status" value="2"/>
</dbReference>
<feature type="region of interest" description="Disordered" evidence="5">
    <location>
        <begin position="1625"/>
        <end position="1647"/>
    </location>
</feature>
<dbReference type="InterPro" id="IPR020806">
    <property type="entry name" value="PKS_PP-bd"/>
</dbReference>
<dbReference type="InterPro" id="IPR036736">
    <property type="entry name" value="ACP-like_sf"/>
</dbReference>
<feature type="domain" description="Carrier" evidence="6">
    <location>
        <begin position="1645"/>
        <end position="1720"/>
    </location>
</feature>
<dbReference type="GO" id="GO:0031177">
    <property type="term" value="F:phosphopantetheine binding"/>
    <property type="evidence" value="ECO:0007669"/>
    <property type="project" value="InterPro"/>
</dbReference>
<evidence type="ECO:0000313" key="8">
    <source>
        <dbReference type="Proteomes" id="UP000250579"/>
    </source>
</evidence>
<dbReference type="InterPro" id="IPR010071">
    <property type="entry name" value="AA_adenyl_dom"/>
</dbReference>
<evidence type="ECO:0000256" key="3">
    <source>
        <dbReference type="ARBA" id="ARBA00022450"/>
    </source>
</evidence>
<dbReference type="GO" id="GO:0071766">
    <property type="term" value="P:Actinobacterium-type cell wall biogenesis"/>
    <property type="evidence" value="ECO:0007669"/>
    <property type="project" value="UniProtKB-ARBA"/>
</dbReference>
<dbReference type="InterPro" id="IPR045851">
    <property type="entry name" value="AMP-bd_C_sf"/>
</dbReference>
<sequence length="1760" mass="190606">MKPTEHGSLRGAAFTCLQDDAMDGRFDDARGLAAALTEWARLAPDRLALRFLDEQGETPLSYRELDARARAIARRLLAEAEPGARAVLLYPSGPDYVTAFFGCLYAGVIAVPAYPPESLRPQHLARLHGILADCAPRLVLTLGSLQETLQQACGEGAEAPTVLATDDLPVSTDWQPCLPAPEQIAFLQYTSGSTATPKGVEVTHGNLAANEAAIRQGFHIGSDDVMVSWLPLYHDMGLIGGLLQAIYSGIPCVLMSPLHFLQRPLRWLQAVARYGATVSGGPDFAYRLCAERLRDSAVAELDLSRWRVAFSGAEPIRPDTLDLFAERFAPAGFAPTSFMACYGLAEATLYVSGGAPGEGIGRRGFSRDALAAGRAEVGIDLQLAACGQACPGQQLLLVDADSGALTPAGQVGEIWTSGPSVARGYWRNPAATAATFVERDGRRWLRTGDLGVLLDGELYVTGRLKDVLILRGQNLYPQDIELTVETAAPVLRKGRVAAFAVSDASGTPGIGIAAEVARNRLRDLDVGALVADIRQAVAEVHGEAPQQVALLEPGGMPKTSSGKLQRSACRRLLEAGELPLLAPAAPGATAVDDLDELEGRLADLWEELLDVRPQQRAAHFFALGGNSLKAVQLTSRVREQLGLELPLATLFAAPTLGELARQLGTATTGAEPVLVAVAEHEHRQLSPAQNRLWFLWRLEPDNAAYNLAGRLQLRGTLEHQALQEALDALVARHAPLRTRVIERAGQPEAEVLPAAPVEILYLQGDTALLDQAADAPFALDTGPLLRVQVLSTGDHRYTLQLCTHHIAADGWSLNLLLEEFAEGYRAALQGHQPGWTPLAVAYGDFARWQRARLAGAEGERQLRHWQRRLAEVPEVLALPLDRPRTSAAQGPAAEVAVTLDATQVEALRQLAIARGVTLPMLLLAAFQQVLSRYGRQRDFCIGVTTAGRSRRELESLVGFFVNLLPLRLSLAEEATVGTLLTQVRDELLAAQAHGELPFEQIVEALRPQRLAGTHPMFQVVYDHQWRPATGFAALPGLELEALALVQRQTPFDLSLHTLECGAVLSARLVYRRDLFERTTLEALAERWLALLEQLAAPVTTLVAQLPWQSPAQARAQVLAWNERPCQERPGLHWIHADLAGLIEAQAACRPQAIAVTCGAAQLCYADLNARANALAHELQRRGVGAEVLVGLAVERSLELVVGLLAILKAGGAYLPLDPGYPAQRLAFMCDDSGVHLLLTSRGLLDDQPWARQRDTLYLDDWAERRSTANPSRRVLPEQLAYVIYTSGSTGTPKGVQVTQGNVLRLFESASAEFRCDAQDVWTLFHAYAFDFSVWEIFGALLHGGRLVVVPWLTSRSPQALQALLQEEGVTVLNQTPSAFRGLIPVAVADPRPSPLRYVIFGGEALDPALLRPWFERFGVERPRLVNMYGITETTVHVTARALAAADLDGPSLIGTPLADLDWYLLDKYGEPVPPGMVGELHVGGAGLARGYLGRPGLTAERFIAHPWAEGARLYRTGDLARWSPEDGMQYLGRADRQVQLRGFRIELGEVEAQLRAIPGVADALVRMRRDPSGAEVLVGYALASSGMALAEAGLRECLLQALPAQAIPARLFVLPQWPLTVNGKLDEAGLPEPQQDNGQERQYQPPQGATETVLAELWAQALGRVRVSRSANFFELGGHSLLAVQLLARINERFGVELPLRELFATADLAELAQRLEQAQPHAPTAAVDQEVAAALAALEGLSEAELLALAERADQENLS</sequence>
<dbReference type="Pfam" id="PF00550">
    <property type="entry name" value="PP-binding"/>
    <property type="match status" value="2"/>
</dbReference>
<dbReference type="Gene3D" id="2.30.38.10">
    <property type="entry name" value="Luciferase, Domain 3"/>
    <property type="match status" value="1"/>
</dbReference>
<dbReference type="GO" id="GO:0072330">
    <property type="term" value="P:monocarboxylic acid biosynthetic process"/>
    <property type="evidence" value="ECO:0007669"/>
    <property type="project" value="UniProtKB-ARBA"/>
</dbReference>
<dbReference type="GO" id="GO:0005829">
    <property type="term" value="C:cytosol"/>
    <property type="evidence" value="ECO:0007669"/>
    <property type="project" value="TreeGrafter"/>
</dbReference>
<dbReference type="EMBL" id="CP022198">
    <property type="protein sequence ID" value="AXA67770.1"/>
    <property type="molecule type" value="Genomic_DNA"/>
</dbReference>
<dbReference type="InterPro" id="IPR006162">
    <property type="entry name" value="Ppantetheine_attach_site"/>
</dbReference>
<evidence type="ECO:0000256" key="2">
    <source>
        <dbReference type="ARBA" id="ARBA00006432"/>
    </source>
</evidence>
<comment type="cofactor">
    <cofactor evidence="1">
        <name>pantetheine 4'-phosphate</name>
        <dbReference type="ChEBI" id="CHEBI:47942"/>
    </cofactor>
</comment>